<dbReference type="EnsemblBacteria" id="AAS95770">
    <property type="protein sequence ID" value="AAS95770"/>
    <property type="gene ID" value="DVU_1292"/>
</dbReference>
<dbReference type="EMBL" id="AE017285">
    <property type="protein sequence ID" value="AAS95770.1"/>
    <property type="molecule type" value="Genomic_DNA"/>
</dbReference>
<gene>
    <name evidence="2" type="ordered locus">DVU_1292</name>
</gene>
<dbReference type="PaxDb" id="882-DVU_1292"/>
<feature type="compositionally biased region" description="Basic and acidic residues" evidence="1">
    <location>
        <begin position="36"/>
        <end position="57"/>
    </location>
</feature>
<dbReference type="HOGENOM" id="CLU_2989323_0_0_7"/>
<protein>
    <submittedName>
        <fullName evidence="2">Uncharacterized protein</fullName>
    </submittedName>
</protein>
<evidence type="ECO:0000256" key="1">
    <source>
        <dbReference type="SAM" id="MobiDB-lite"/>
    </source>
</evidence>
<dbReference type="KEGG" id="dvu:DVU_1292"/>
<dbReference type="Proteomes" id="UP000002194">
    <property type="component" value="Chromosome"/>
</dbReference>
<dbReference type="AlphaFoldDB" id="Q72CJ1"/>
<feature type="region of interest" description="Disordered" evidence="1">
    <location>
        <begin position="28"/>
        <end position="57"/>
    </location>
</feature>
<reference evidence="2 3" key="1">
    <citation type="journal article" date="2004" name="Nat. Biotechnol.">
        <title>The genome sequence of the anaerobic, sulfate-reducing bacterium Desulfovibrio vulgaris Hildenborough.</title>
        <authorList>
            <person name="Heidelberg J.F."/>
            <person name="Seshadri R."/>
            <person name="Haveman S.A."/>
            <person name="Hemme C.L."/>
            <person name="Paulsen I.T."/>
            <person name="Kolonay J.F."/>
            <person name="Eisen J.A."/>
            <person name="Ward N."/>
            <person name="Methe B."/>
            <person name="Brinkac L.M."/>
            <person name="Daugherty S.C."/>
            <person name="Deboy R.T."/>
            <person name="Dodson R.J."/>
            <person name="Durkin A.S."/>
            <person name="Madupu R."/>
            <person name="Nelson W.C."/>
            <person name="Sullivan S.A."/>
            <person name="Fouts D."/>
            <person name="Haft D.H."/>
            <person name="Selengut J."/>
            <person name="Peterson J.D."/>
            <person name="Davidsen T.M."/>
            <person name="Zafar N."/>
            <person name="Zhou L."/>
            <person name="Radune D."/>
            <person name="Dimitrov G."/>
            <person name="Hance M."/>
            <person name="Tran K."/>
            <person name="Khouri H."/>
            <person name="Gill J."/>
            <person name="Utterback T.R."/>
            <person name="Feldblyum T.V."/>
            <person name="Wall J.D."/>
            <person name="Voordouw G."/>
            <person name="Fraser C.M."/>
        </authorList>
    </citation>
    <scope>NUCLEOTIDE SEQUENCE [LARGE SCALE GENOMIC DNA]</scope>
    <source>
        <strain evidence="3">ATCC 29579 / DSM 644 / NCIMB 8303 / VKM B-1760 / Hildenborough</strain>
    </source>
</reference>
<organism evidence="2 3">
    <name type="scientific">Nitratidesulfovibrio vulgaris (strain ATCC 29579 / DSM 644 / CCUG 34227 / NCIMB 8303 / VKM B-1760 / Hildenborough)</name>
    <name type="common">Desulfovibrio vulgaris</name>
    <dbReference type="NCBI Taxonomy" id="882"/>
    <lineage>
        <taxon>Bacteria</taxon>
        <taxon>Pseudomonadati</taxon>
        <taxon>Thermodesulfobacteriota</taxon>
        <taxon>Desulfovibrionia</taxon>
        <taxon>Desulfovibrionales</taxon>
        <taxon>Desulfovibrionaceae</taxon>
        <taxon>Nitratidesulfovibrio</taxon>
    </lineage>
</organism>
<dbReference type="STRING" id="882.DVU_1292"/>
<name>Q72CJ1_NITV2</name>
<proteinExistence type="predicted"/>
<accession>Q72CJ1</accession>
<evidence type="ECO:0000313" key="2">
    <source>
        <dbReference type="EMBL" id="AAS95770.1"/>
    </source>
</evidence>
<sequence length="57" mass="6391">MHGAGFLGFTAIFACPVHSIDRIGLARKRPSSLQNARDHDDIDHYPRTEGKNQRQMG</sequence>
<keyword evidence="3" id="KW-1185">Reference proteome</keyword>
<evidence type="ECO:0000313" key="3">
    <source>
        <dbReference type="Proteomes" id="UP000002194"/>
    </source>
</evidence>